<evidence type="ECO:0000256" key="2">
    <source>
        <dbReference type="ARBA" id="ARBA00023125"/>
    </source>
</evidence>
<dbReference type="Pfam" id="PF01380">
    <property type="entry name" value="SIS"/>
    <property type="match status" value="1"/>
</dbReference>
<gene>
    <name evidence="5" type="ORF">H9660_08185</name>
</gene>
<dbReference type="InterPro" id="IPR046348">
    <property type="entry name" value="SIS_dom_sf"/>
</dbReference>
<dbReference type="SUPFAM" id="SSF53697">
    <property type="entry name" value="SIS domain"/>
    <property type="match status" value="1"/>
</dbReference>
<dbReference type="SUPFAM" id="SSF46689">
    <property type="entry name" value="Homeodomain-like"/>
    <property type="match status" value="1"/>
</dbReference>
<evidence type="ECO:0000313" key="6">
    <source>
        <dbReference type="Proteomes" id="UP000640335"/>
    </source>
</evidence>
<organism evidence="5 6">
    <name type="scientific">Clostridium gallinarum</name>
    <dbReference type="NCBI Taxonomy" id="2762246"/>
    <lineage>
        <taxon>Bacteria</taxon>
        <taxon>Bacillati</taxon>
        <taxon>Bacillota</taxon>
        <taxon>Clostridia</taxon>
        <taxon>Eubacteriales</taxon>
        <taxon>Clostridiaceae</taxon>
        <taxon>Clostridium</taxon>
    </lineage>
</organism>
<protein>
    <submittedName>
        <fullName evidence="5">MurR/RpiR family transcriptional regulator</fullName>
    </submittedName>
</protein>
<dbReference type="RefSeq" id="WP_191749888.1">
    <property type="nucleotide sequence ID" value="NZ_JACSQZ010000024.1"/>
</dbReference>
<dbReference type="InterPro" id="IPR009057">
    <property type="entry name" value="Homeodomain-like_sf"/>
</dbReference>
<dbReference type="InterPro" id="IPR035472">
    <property type="entry name" value="RpiR-like_SIS"/>
</dbReference>
<accession>A0ABR8Q3X0</accession>
<evidence type="ECO:0000259" key="4">
    <source>
        <dbReference type="PROSITE" id="PS51071"/>
    </source>
</evidence>
<sequence>MNIFNKLINTKNLTNNEKQIVDFILENPNEFLNMSSDTICKECFVSTTTLYRLCQKLDISGLSELKVKISGSINSYLKENKEFDFDFPVKQNQTHYEILTKIREDYDQTILSTFNLFNLDQLKLSVKAMKKAKQIDVYTSAGNIFFAENFKFQMQEIGVNVNVPIEEYNQRLVASCSDKTHIAILISFGGRGILVNKLAKILKNNGTPILLISSTEENAMMALADYQLYLCSNENHYNKISSFSTRLSLLYILDILFACYFETDYDNNLKNKLSYYRKLTEF</sequence>
<dbReference type="PANTHER" id="PTHR30514">
    <property type="entry name" value="GLUCOKINASE"/>
    <property type="match status" value="1"/>
</dbReference>
<keyword evidence="1" id="KW-0805">Transcription regulation</keyword>
<dbReference type="InterPro" id="IPR000281">
    <property type="entry name" value="HTH_RpiR"/>
</dbReference>
<dbReference type="Proteomes" id="UP000640335">
    <property type="component" value="Unassembled WGS sequence"/>
</dbReference>
<dbReference type="InterPro" id="IPR036388">
    <property type="entry name" value="WH-like_DNA-bd_sf"/>
</dbReference>
<keyword evidence="6" id="KW-1185">Reference proteome</keyword>
<dbReference type="CDD" id="cd05013">
    <property type="entry name" value="SIS_RpiR"/>
    <property type="match status" value="1"/>
</dbReference>
<proteinExistence type="predicted"/>
<name>A0ABR8Q3X0_9CLOT</name>
<evidence type="ECO:0000256" key="3">
    <source>
        <dbReference type="ARBA" id="ARBA00023163"/>
    </source>
</evidence>
<feature type="domain" description="HTH rpiR-type" evidence="4">
    <location>
        <begin position="1"/>
        <end position="76"/>
    </location>
</feature>
<dbReference type="InterPro" id="IPR047640">
    <property type="entry name" value="RpiR-like"/>
</dbReference>
<comment type="caution">
    <text evidence="5">The sequence shown here is derived from an EMBL/GenBank/DDBJ whole genome shotgun (WGS) entry which is preliminary data.</text>
</comment>
<evidence type="ECO:0000313" key="5">
    <source>
        <dbReference type="EMBL" id="MBD7915127.1"/>
    </source>
</evidence>
<dbReference type="PROSITE" id="PS51071">
    <property type="entry name" value="HTH_RPIR"/>
    <property type="match status" value="1"/>
</dbReference>
<dbReference type="PANTHER" id="PTHR30514:SF10">
    <property type="entry name" value="MURR_RPIR FAMILY TRANSCRIPTIONAL REGULATOR"/>
    <property type="match status" value="1"/>
</dbReference>
<keyword evidence="2" id="KW-0238">DNA-binding</keyword>
<keyword evidence="3" id="KW-0804">Transcription</keyword>
<dbReference type="Pfam" id="PF01418">
    <property type="entry name" value="HTH_6"/>
    <property type="match status" value="1"/>
</dbReference>
<evidence type="ECO:0000256" key="1">
    <source>
        <dbReference type="ARBA" id="ARBA00023015"/>
    </source>
</evidence>
<dbReference type="Gene3D" id="1.10.10.10">
    <property type="entry name" value="Winged helix-like DNA-binding domain superfamily/Winged helix DNA-binding domain"/>
    <property type="match status" value="1"/>
</dbReference>
<dbReference type="Gene3D" id="3.40.50.10490">
    <property type="entry name" value="Glucose-6-phosphate isomerase like protein, domain 1"/>
    <property type="match status" value="1"/>
</dbReference>
<reference evidence="5 6" key="1">
    <citation type="submission" date="2020-08" db="EMBL/GenBank/DDBJ databases">
        <title>A Genomic Blueprint of the Chicken Gut Microbiome.</title>
        <authorList>
            <person name="Gilroy R."/>
            <person name="Ravi A."/>
            <person name="Getino M."/>
            <person name="Pursley I."/>
            <person name="Horton D.L."/>
            <person name="Alikhan N.-F."/>
            <person name="Baker D."/>
            <person name="Gharbi K."/>
            <person name="Hall N."/>
            <person name="Watson M."/>
            <person name="Adriaenssens E.M."/>
            <person name="Foster-Nyarko E."/>
            <person name="Jarju S."/>
            <person name="Secka A."/>
            <person name="Antonio M."/>
            <person name="Oren A."/>
            <person name="Chaudhuri R."/>
            <person name="La Ragione R.M."/>
            <person name="Hildebrand F."/>
            <person name="Pallen M.J."/>
        </authorList>
    </citation>
    <scope>NUCLEOTIDE SEQUENCE [LARGE SCALE GENOMIC DNA]</scope>
    <source>
        <strain evidence="5 6">Sa3CUN1</strain>
    </source>
</reference>
<dbReference type="InterPro" id="IPR001347">
    <property type="entry name" value="SIS_dom"/>
</dbReference>
<dbReference type="EMBL" id="JACSQZ010000024">
    <property type="protein sequence ID" value="MBD7915127.1"/>
    <property type="molecule type" value="Genomic_DNA"/>
</dbReference>